<evidence type="ECO:0000259" key="12">
    <source>
        <dbReference type="Pfam" id="PF02096"/>
    </source>
</evidence>
<evidence type="ECO:0000313" key="13">
    <source>
        <dbReference type="EMBL" id="SMC37013.1"/>
    </source>
</evidence>
<reference evidence="14" key="1">
    <citation type="submission" date="2017-04" db="EMBL/GenBank/DDBJ databases">
        <authorList>
            <person name="Varghese N."/>
            <person name="Submissions S."/>
        </authorList>
    </citation>
    <scope>NUCLEOTIDE SEQUENCE [LARGE SCALE GENOMIC DNA]</scope>
    <source>
        <strain evidence="14">DSM 21500</strain>
    </source>
</reference>
<name>A0A1W1YLL6_9LACT</name>
<dbReference type="CDD" id="cd20070">
    <property type="entry name" value="5TM_YidC_Alb3"/>
    <property type="match status" value="1"/>
</dbReference>
<sequence length="306" mass="34571">MSTKHKNSRGLFYTMLMGLVLVLGGCANPNNPDGIVYRTIGVPIESLIEWLAETFNGNYGIAIIVVTLLIRLLLLPLTLKQLKSTTKQSIKMQKYQPYLKDIQERQKNASTQEEKMEAAMAQQEFFKENNISMFGGMGCLPLIIQLPFITSLYTAIRVSDSINNASFLGMPLDSPSIILGILTILLYFVQSWISVQAMPQEQRKQMSMSMYMMPIMMAFIVFTTPAGLTLYFFTGAIWAIGQSMYTTYIYRPKIASEVEEELANNPVKVKNKTRKDVTNTGQKPANEKAQKTISHQKNRNQGKQHK</sequence>
<evidence type="ECO:0000256" key="8">
    <source>
        <dbReference type="ARBA" id="ARBA00023186"/>
    </source>
</evidence>
<dbReference type="GO" id="GO:0005886">
    <property type="term" value="C:plasma membrane"/>
    <property type="evidence" value="ECO:0007669"/>
    <property type="project" value="UniProtKB-SubCell"/>
</dbReference>
<dbReference type="Pfam" id="PF02096">
    <property type="entry name" value="60KD_IMP"/>
    <property type="match status" value="1"/>
</dbReference>
<evidence type="ECO:0000256" key="3">
    <source>
        <dbReference type="ARBA" id="ARBA00022475"/>
    </source>
</evidence>
<comment type="similarity">
    <text evidence="9">Belongs to the OXA1/ALB3/YidC family.</text>
</comment>
<keyword evidence="3" id="KW-1003">Cell membrane</keyword>
<dbReference type="OrthoDB" id="9780552at2"/>
<evidence type="ECO:0000256" key="4">
    <source>
        <dbReference type="ARBA" id="ARBA00022692"/>
    </source>
</evidence>
<evidence type="ECO:0000256" key="11">
    <source>
        <dbReference type="SAM" id="Phobius"/>
    </source>
</evidence>
<dbReference type="STRING" id="371602.SAMN04487984_0797"/>
<dbReference type="Proteomes" id="UP000243884">
    <property type="component" value="Unassembled WGS sequence"/>
</dbReference>
<comment type="subcellular location">
    <subcellularLocation>
        <location evidence="1">Cell membrane</location>
        <topology evidence="1">Multi-pass membrane protein</topology>
    </subcellularLocation>
    <subcellularLocation>
        <location evidence="9">Membrane</location>
        <topology evidence="9">Multi-pass membrane protein</topology>
    </subcellularLocation>
</comment>
<dbReference type="InterPro" id="IPR028055">
    <property type="entry name" value="YidC/Oxa/ALB_C"/>
</dbReference>
<dbReference type="GO" id="GO:0051205">
    <property type="term" value="P:protein insertion into membrane"/>
    <property type="evidence" value="ECO:0007669"/>
    <property type="project" value="TreeGrafter"/>
</dbReference>
<dbReference type="InterPro" id="IPR001708">
    <property type="entry name" value="YidC/ALB3/OXA1/COX18"/>
</dbReference>
<feature type="region of interest" description="Disordered" evidence="10">
    <location>
        <begin position="265"/>
        <end position="306"/>
    </location>
</feature>
<feature type="transmembrane region" description="Helical" evidence="11">
    <location>
        <begin position="134"/>
        <end position="156"/>
    </location>
</feature>
<dbReference type="RefSeq" id="WP_084098820.1">
    <property type="nucleotide sequence ID" value="NZ_FWXK01000003.1"/>
</dbReference>
<dbReference type="PANTHER" id="PTHR12428">
    <property type="entry name" value="OXA1"/>
    <property type="match status" value="1"/>
</dbReference>
<evidence type="ECO:0000256" key="5">
    <source>
        <dbReference type="ARBA" id="ARBA00022927"/>
    </source>
</evidence>
<protein>
    <submittedName>
        <fullName evidence="13">YidC/Oxa1 family membrane protein insertase</fullName>
    </submittedName>
</protein>
<feature type="transmembrane region" description="Helical" evidence="11">
    <location>
        <begin position="59"/>
        <end position="79"/>
    </location>
</feature>
<keyword evidence="5" id="KW-0653">Protein transport</keyword>
<feature type="transmembrane region" description="Helical" evidence="11">
    <location>
        <begin position="215"/>
        <end position="241"/>
    </location>
</feature>
<evidence type="ECO:0000313" key="14">
    <source>
        <dbReference type="Proteomes" id="UP000243884"/>
    </source>
</evidence>
<organism evidence="13 14">
    <name type="scientific">Aerococcus suis</name>
    <dbReference type="NCBI Taxonomy" id="371602"/>
    <lineage>
        <taxon>Bacteria</taxon>
        <taxon>Bacillati</taxon>
        <taxon>Bacillota</taxon>
        <taxon>Bacilli</taxon>
        <taxon>Lactobacillales</taxon>
        <taxon>Aerococcaceae</taxon>
        <taxon>Aerococcus</taxon>
    </lineage>
</organism>
<feature type="domain" description="Membrane insertase YidC/Oxa/ALB C-terminal" evidence="12">
    <location>
        <begin position="59"/>
        <end position="246"/>
    </location>
</feature>
<accession>A0A1W1YLL6</accession>
<feature type="transmembrane region" description="Helical" evidence="11">
    <location>
        <begin position="176"/>
        <end position="195"/>
    </location>
</feature>
<keyword evidence="4 9" id="KW-0812">Transmembrane</keyword>
<keyword evidence="7 11" id="KW-0472">Membrane</keyword>
<gene>
    <name evidence="13" type="ORF">SAMN04487984_0797</name>
</gene>
<keyword evidence="2" id="KW-0813">Transport</keyword>
<dbReference type="EMBL" id="FWXK01000003">
    <property type="protein sequence ID" value="SMC37013.1"/>
    <property type="molecule type" value="Genomic_DNA"/>
</dbReference>
<keyword evidence="8" id="KW-0143">Chaperone</keyword>
<evidence type="ECO:0000256" key="10">
    <source>
        <dbReference type="SAM" id="MobiDB-lite"/>
    </source>
</evidence>
<evidence type="ECO:0000256" key="2">
    <source>
        <dbReference type="ARBA" id="ARBA00022448"/>
    </source>
</evidence>
<evidence type="ECO:0000256" key="7">
    <source>
        <dbReference type="ARBA" id="ARBA00023136"/>
    </source>
</evidence>
<dbReference type="GO" id="GO:0032977">
    <property type="term" value="F:membrane insertase activity"/>
    <property type="evidence" value="ECO:0007669"/>
    <property type="project" value="InterPro"/>
</dbReference>
<feature type="compositionally biased region" description="Basic residues" evidence="10">
    <location>
        <begin position="294"/>
        <end position="306"/>
    </location>
</feature>
<dbReference type="PANTHER" id="PTHR12428:SF65">
    <property type="entry name" value="CYTOCHROME C OXIDASE ASSEMBLY PROTEIN COX18, MITOCHONDRIAL"/>
    <property type="match status" value="1"/>
</dbReference>
<evidence type="ECO:0000256" key="6">
    <source>
        <dbReference type="ARBA" id="ARBA00022989"/>
    </source>
</evidence>
<feature type="transmembrane region" description="Helical" evidence="11">
    <location>
        <begin position="12"/>
        <end position="30"/>
    </location>
</feature>
<dbReference type="InterPro" id="IPR047196">
    <property type="entry name" value="YidC_ALB_C"/>
</dbReference>
<proteinExistence type="inferred from homology"/>
<dbReference type="AlphaFoldDB" id="A0A1W1YLL6"/>
<keyword evidence="6 11" id="KW-1133">Transmembrane helix</keyword>
<dbReference type="PROSITE" id="PS51257">
    <property type="entry name" value="PROKAR_LIPOPROTEIN"/>
    <property type="match status" value="1"/>
</dbReference>
<dbReference type="NCBIfam" id="TIGR03592">
    <property type="entry name" value="yidC_oxa1_cterm"/>
    <property type="match status" value="1"/>
</dbReference>
<keyword evidence="14" id="KW-1185">Reference proteome</keyword>
<evidence type="ECO:0000256" key="9">
    <source>
        <dbReference type="RuleBase" id="RU003945"/>
    </source>
</evidence>
<dbReference type="GO" id="GO:0015031">
    <property type="term" value="P:protein transport"/>
    <property type="evidence" value="ECO:0007669"/>
    <property type="project" value="UniProtKB-KW"/>
</dbReference>
<evidence type="ECO:0000256" key="1">
    <source>
        <dbReference type="ARBA" id="ARBA00004651"/>
    </source>
</evidence>